<evidence type="ECO:0000313" key="1">
    <source>
        <dbReference type="EMBL" id="DAE26562.1"/>
    </source>
</evidence>
<reference evidence="1" key="1">
    <citation type="journal article" date="2021" name="Proc. Natl. Acad. Sci. U.S.A.">
        <title>A Catalog of Tens of Thousands of Viruses from Human Metagenomes Reveals Hidden Associations with Chronic Diseases.</title>
        <authorList>
            <person name="Tisza M.J."/>
            <person name="Buck C.B."/>
        </authorList>
    </citation>
    <scope>NUCLEOTIDE SEQUENCE</scope>
    <source>
        <strain evidence="1">CtaOv25</strain>
    </source>
</reference>
<name>A0A8S5R600_9CAUD</name>
<sequence>MSNKSDILGGILGGAAILGLVGVAGAVSYQDAKEGETFREQHRASVRNMIARAGAHATNMGCCEEALQLLNDASKTYDRAGGSTIEKAYSDFTKIVNLIVAENEAQLLRMHYEKKLAEMEVKQIVEDSRTPSSTDSVVGITFSTTYDAEQYLRDLGYKEYGRTFIKGNSSVRVDRKNYQSVIVSAR</sequence>
<proteinExistence type="predicted"/>
<accession>A0A8S5R600</accession>
<dbReference type="EMBL" id="BK015820">
    <property type="protein sequence ID" value="DAE26562.1"/>
    <property type="molecule type" value="Genomic_DNA"/>
</dbReference>
<protein>
    <submittedName>
        <fullName evidence="1">Uncharacterized protein</fullName>
    </submittedName>
</protein>
<organism evidence="1">
    <name type="scientific">Myoviridae sp. ctaOv25</name>
    <dbReference type="NCBI Taxonomy" id="2827290"/>
    <lineage>
        <taxon>Viruses</taxon>
        <taxon>Duplodnaviria</taxon>
        <taxon>Heunggongvirae</taxon>
        <taxon>Uroviricota</taxon>
        <taxon>Caudoviricetes</taxon>
    </lineage>
</organism>